<protein>
    <recommendedName>
        <fullName evidence="4">F5/8 type C domain-containing protein</fullName>
    </recommendedName>
</protein>
<gene>
    <name evidence="2" type="ORF">ACFQS3_14360</name>
</gene>
<comment type="caution">
    <text evidence="2">The sequence shown here is derived from an EMBL/GenBank/DDBJ whole genome shotgun (WGS) entry which is preliminary data.</text>
</comment>
<keyword evidence="3" id="KW-1185">Reference proteome</keyword>
<feature type="chain" id="PRO_5045850450" description="F5/8 type C domain-containing protein" evidence="1">
    <location>
        <begin position="26"/>
        <end position="335"/>
    </location>
</feature>
<dbReference type="InterPro" id="IPR013320">
    <property type="entry name" value="ConA-like_dom_sf"/>
</dbReference>
<dbReference type="Gene3D" id="2.60.120.200">
    <property type="match status" value="1"/>
</dbReference>
<organism evidence="2 3">
    <name type="scientific">Glycomyces mayteni</name>
    <dbReference type="NCBI Taxonomy" id="543887"/>
    <lineage>
        <taxon>Bacteria</taxon>
        <taxon>Bacillati</taxon>
        <taxon>Actinomycetota</taxon>
        <taxon>Actinomycetes</taxon>
        <taxon>Glycomycetales</taxon>
        <taxon>Glycomycetaceae</taxon>
        <taxon>Glycomyces</taxon>
    </lineage>
</organism>
<dbReference type="SUPFAM" id="SSF49899">
    <property type="entry name" value="Concanavalin A-like lectins/glucanases"/>
    <property type="match status" value="1"/>
</dbReference>
<evidence type="ECO:0000256" key="1">
    <source>
        <dbReference type="SAM" id="SignalP"/>
    </source>
</evidence>
<evidence type="ECO:0000313" key="3">
    <source>
        <dbReference type="Proteomes" id="UP001596470"/>
    </source>
</evidence>
<evidence type="ECO:0008006" key="4">
    <source>
        <dbReference type="Google" id="ProtNLM"/>
    </source>
</evidence>
<feature type="signal peptide" evidence="1">
    <location>
        <begin position="1"/>
        <end position="25"/>
    </location>
</feature>
<sequence>MKRIAILGAGSMLLAAALAAIPATAGAQGAEELTKKLLFTAPMTDDGTNVPADAVSIDACLTGATEILGTNFFDSCADQATGPVPEAGKTPGYLQLTDASEYNSGAAFLNKALPNKGGIEVTFAQYQYGGTGADGISFFLVDGDTDLTESGALGGSLGYAQNKNFDGVDGGYLGLGLDAWGNFSADTEGRGVGCPEDYRAPSYLSVNTNKAPDNVALRGPGQGKEGYCLLATTATDEKIGEYTGGDIYGTDFPESLRSETLADAKRLVKLKVGDGDHPKVTVDIDFQDGAGWTRVLESEVPFAAPDTFKIGFAASTGRATDVHLIRHLRVETFVD</sequence>
<dbReference type="Proteomes" id="UP001596470">
    <property type="component" value="Unassembled WGS sequence"/>
</dbReference>
<proteinExistence type="predicted"/>
<dbReference type="EMBL" id="JBHSYS010000003">
    <property type="protein sequence ID" value="MFC6958383.1"/>
    <property type="molecule type" value="Genomic_DNA"/>
</dbReference>
<name>A0ABW2D9Z5_9ACTN</name>
<reference evidence="3" key="1">
    <citation type="journal article" date="2019" name="Int. J. Syst. Evol. Microbiol.">
        <title>The Global Catalogue of Microorganisms (GCM) 10K type strain sequencing project: providing services to taxonomists for standard genome sequencing and annotation.</title>
        <authorList>
            <consortium name="The Broad Institute Genomics Platform"/>
            <consortium name="The Broad Institute Genome Sequencing Center for Infectious Disease"/>
            <person name="Wu L."/>
            <person name="Ma J."/>
        </authorList>
    </citation>
    <scope>NUCLEOTIDE SEQUENCE [LARGE SCALE GENOMIC DNA]</scope>
    <source>
        <strain evidence="3">KACC 12634</strain>
    </source>
</reference>
<accession>A0ABW2D9Z5</accession>
<dbReference type="RefSeq" id="WP_382346974.1">
    <property type="nucleotide sequence ID" value="NZ_JBHMBP010000001.1"/>
</dbReference>
<evidence type="ECO:0000313" key="2">
    <source>
        <dbReference type="EMBL" id="MFC6958383.1"/>
    </source>
</evidence>
<keyword evidence="1" id="KW-0732">Signal</keyword>